<dbReference type="Proteomes" id="UP000518206">
    <property type="component" value="Unassembled WGS sequence"/>
</dbReference>
<dbReference type="EMBL" id="JACHVX010000001">
    <property type="protein sequence ID" value="MBB2922014.1"/>
    <property type="molecule type" value="Genomic_DNA"/>
</dbReference>
<protein>
    <recommendedName>
        <fullName evidence="4">DUF3784 domain-containing protein</fullName>
    </recommendedName>
</protein>
<keyword evidence="1" id="KW-0472">Membrane</keyword>
<evidence type="ECO:0000313" key="2">
    <source>
        <dbReference type="EMBL" id="MBB2922014.1"/>
    </source>
</evidence>
<reference evidence="2 3" key="2">
    <citation type="submission" date="2020-08" db="EMBL/GenBank/DDBJ databases">
        <authorList>
            <person name="Partida-Martinez L."/>
            <person name="Huntemann M."/>
            <person name="Clum A."/>
            <person name="Wang J."/>
            <person name="Palaniappan K."/>
            <person name="Ritter S."/>
            <person name="Chen I.-M."/>
            <person name="Stamatis D."/>
            <person name="Reddy T."/>
            <person name="O'Malley R."/>
            <person name="Daum C."/>
            <person name="Shapiro N."/>
            <person name="Ivanova N."/>
            <person name="Kyrpides N."/>
            <person name="Woyke T."/>
        </authorList>
    </citation>
    <scope>NUCLEOTIDE SEQUENCE [LARGE SCALE GENOMIC DNA]</scope>
    <source>
        <strain evidence="2 3">RAS26</strain>
    </source>
</reference>
<keyword evidence="1" id="KW-0812">Transmembrane</keyword>
<accession>A0A7W4YAF7</accession>
<feature type="transmembrane region" description="Helical" evidence="1">
    <location>
        <begin position="6"/>
        <end position="27"/>
    </location>
</feature>
<dbReference type="AlphaFoldDB" id="A0A7W4YAF7"/>
<keyword evidence="1" id="KW-1133">Transmembrane helix</keyword>
<reference evidence="2 3" key="1">
    <citation type="submission" date="2020-08" db="EMBL/GenBank/DDBJ databases">
        <title>The Agave Microbiome: Exploring the role of microbial communities in plant adaptations to desert environments.</title>
        <authorList>
            <person name="Partida-Martinez L.P."/>
        </authorList>
    </citation>
    <scope>NUCLEOTIDE SEQUENCE [LARGE SCALE GENOMIC DNA]</scope>
    <source>
        <strain evidence="2 3">RAS26</strain>
    </source>
</reference>
<name>A0A7W4YAF7_9CELL</name>
<evidence type="ECO:0008006" key="4">
    <source>
        <dbReference type="Google" id="ProtNLM"/>
    </source>
</evidence>
<comment type="caution">
    <text evidence="2">The sequence shown here is derived from an EMBL/GenBank/DDBJ whole genome shotgun (WGS) entry which is preliminary data.</text>
</comment>
<evidence type="ECO:0000256" key="1">
    <source>
        <dbReference type="SAM" id="Phobius"/>
    </source>
</evidence>
<gene>
    <name evidence="2" type="ORF">FHR80_000908</name>
</gene>
<sequence length="109" mass="11842">MAAEIFVLVFFFGFVLLLTGGLLVQGYRDGTIQARNAELRRERKELPGSSKGLFVLGAVLLMVGAQTKHLDDAAWWVWACLPAGGAAFVTGLVLEARARRRREAGAAPR</sequence>
<feature type="transmembrane region" description="Helical" evidence="1">
    <location>
        <begin position="73"/>
        <end position="94"/>
    </location>
</feature>
<dbReference type="RefSeq" id="WP_183294931.1">
    <property type="nucleotide sequence ID" value="NZ_JACHVX010000001.1"/>
</dbReference>
<feature type="transmembrane region" description="Helical" evidence="1">
    <location>
        <begin position="48"/>
        <end position="67"/>
    </location>
</feature>
<evidence type="ECO:0000313" key="3">
    <source>
        <dbReference type="Proteomes" id="UP000518206"/>
    </source>
</evidence>
<proteinExistence type="predicted"/>
<organism evidence="2 3">
    <name type="scientific">Cellulomonas cellasea</name>
    <dbReference type="NCBI Taxonomy" id="43670"/>
    <lineage>
        <taxon>Bacteria</taxon>
        <taxon>Bacillati</taxon>
        <taxon>Actinomycetota</taxon>
        <taxon>Actinomycetes</taxon>
        <taxon>Micrococcales</taxon>
        <taxon>Cellulomonadaceae</taxon>
        <taxon>Cellulomonas</taxon>
    </lineage>
</organism>